<feature type="domain" description="C2H2-type" evidence="8">
    <location>
        <begin position="236"/>
        <end position="263"/>
    </location>
</feature>
<feature type="compositionally biased region" description="Basic and acidic residues" evidence="7">
    <location>
        <begin position="556"/>
        <end position="604"/>
    </location>
</feature>
<dbReference type="Gene3D" id="3.30.160.60">
    <property type="entry name" value="Classic Zinc Finger"/>
    <property type="match status" value="2"/>
</dbReference>
<evidence type="ECO:0000259" key="9">
    <source>
        <dbReference type="PROSITE" id="PS51915"/>
    </source>
</evidence>
<dbReference type="InterPro" id="IPR036236">
    <property type="entry name" value="Znf_C2H2_sf"/>
</dbReference>
<reference evidence="10" key="1">
    <citation type="submission" date="2020-11" db="EMBL/GenBank/DDBJ databases">
        <authorList>
            <person name="Whiteford S."/>
        </authorList>
    </citation>
    <scope>NUCLEOTIDE SEQUENCE</scope>
</reference>
<protein>
    <submittedName>
        <fullName evidence="10">(diamondback moth) hypothetical protein</fullName>
    </submittedName>
</protein>
<feature type="region of interest" description="Disordered" evidence="7">
    <location>
        <begin position="863"/>
        <end position="888"/>
    </location>
</feature>
<dbReference type="AlphaFoldDB" id="A0A8S4E1S8"/>
<dbReference type="GO" id="GO:0008270">
    <property type="term" value="F:zinc ion binding"/>
    <property type="evidence" value="ECO:0007669"/>
    <property type="project" value="UniProtKB-UniRule"/>
</dbReference>
<evidence type="ECO:0000256" key="1">
    <source>
        <dbReference type="ARBA" id="ARBA00022723"/>
    </source>
</evidence>
<keyword evidence="4 6" id="KW-0862">Zinc</keyword>
<dbReference type="Pfam" id="PF00096">
    <property type="entry name" value="zf-C2H2"/>
    <property type="match status" value="2"/>
</dbReference>
<comment type="caution">
    <text evidence="10">The sequence shown here is derived from an EMBL/GenBank/DDBJ whole genome shotgun (WGS) entry which is preliminary data.</text>
</comment>
<feature type="compositionally biased region" description="Polar residues" evidence="7">
    <location>
        <begin position="477"/>
        <end position="490"/>
    </location>
</feature>
<evidence type="ECO:0000256" key="4">
    <source>
        <dbReference type="ARBA" id="ARBA00022833"/>
    </source>
</evidence>
<evidence type="ECO:0000256" key="2">
    <source>
        <dbReference type="ARBA" id="ARBA00022737"/>
    </source>
</evidence>
<organism evidence="10 11">
    <name type="scientific">Plutella xylostella</name>
    <name type="common">Diamondback moth</name>
    <name type="synonym">Plutella maculipennis</name>
    <dbReference type="NCBI Taxonomy" id="51655"/>
    <lineage>
        <taxon>Eukaryota</taxon>
        <taxon>Metazoa</taxon>
        <taxon>Ecdysozoa</taxon>
        <taxon>Arthropoda</taxon>
        <taxon>Hexapoda</taxon>
        <taxon>Insecta</taxon>
        <taxon>Pterygota</taxon>
        <taxon>Neoptera</taxon>
        <taxon>Endopterygota</taxon>
        <taxon>Lepidoptera</taxon>
        <taxon>Glossata</taxon>
        <taxon>Ditrysia</taxon>
        <taxon>Yponomeutoidea</taxon>
        <taxon>Plutellidae</taxon>
        <taxon>Plutella</taxon>
    </lineage>
</organism>
<keyword evidence="11" id="KW-1185">Reference proteome</keyword>
<gene>
    <name evidence="10" type="ORF">PLXY2_LOCUS3904</name>
</gene>
<evidence type="ECO:0000256" key="3">
    <source>
        <dbReference type="ARBA" id="ARBA00022771"/>
    </source>
</evidence>
<feature type="domain" description="ZAD" evidence="9">
    <location>
        <begin position="12"/>
        <end position="90"/>
    </location>
</feature>
<keyword evidence="1 6" id="KW-0479">Metal-binding</keyword>
<feature type="compositionally biased region" description="Basic and acidic residues" evidence="7">
    <location>
        <begin position="652"/>
        <end position="661"/>
    </location>
</feature>
<evidence type="ECO:0000256" key="5">
    <source>
        <dbReference type="PROSITE-ProRule" id="PRU00042"/>
    </source>
</evidence>
<dbReference type="PROSITE" id="PS50157">
    <property type="entry name" value="ZINC_FINGER_C2H2_2"/>
    <property type="match status" value="3"/>
</dbReference>
<dbReference type="PANTHER" id="PTHR24379:SF121">
    <property type="entry name" value="C2H2-TYPE DOMAIN-CONTAINING PROTEIN"/>
    <property type="match status" value="1"/>
</dbReference>
<dbReference type="Pfam" id="PF13912">
    <property type="entry name" value="zf-C2H2_6"/>
    <property type="match status" value="1"/>
</dbReference>
<proteinExistence type="predicted"/>
<feature type="domain" description="C2H2-type" evidence="8">
    <location>
        <begin position="196"/>
        <end position="224"/>
    </location>
</feature>
<feature type="binding site" evidence="6">
    <location>
        <position position="17"/>
    </location>
    <ligand>
        <name>Zn(2+)</name>
        <dbReference type="ChEBI" id="CHEBI:29105"/>
    </ligand>
</feature>
<feature type="compositionally biased region" description="Basic and acidic residues" evidence="7">
    <location>
        <begin position="625"/>
        <end position="639"/>
    </location>
</feature>
<feature type="domain" description="C2H2-type" evidence="8">
    <location>
        <begin position="291"/>
        <end position="319"/>
    </location>
</feature>
<keyword evidence="3 5" id="KW-0863">Zinc-finger</keyword>
<dbReference type="InterPro" id="IPR013087">
    <property type="entry name" value="Znf_C2H2_type"/>
</dbReference>
<feature type="compositionally biased region" description="Low complexity" evidence="7">
    <location>
        <begin position="409"/>
        <end position="428"/>
    </location>
</feature>
<feature type="compositionally biased region" description="Acidic residues" evidence="7">
    <location>
        <begin position="640"/>
        <end position="651"/>
    </location>
</feature>
<feature type="compositionally biased region" description="Basic and acidic residues" evidence="7">
    <location>
        <begin position="864"/>
        <end position="878"/>
    </location>
</feature>
<feature type="binding site" evidence="6">
    <location>
        <position position="63"/>
    </location>
    <ligand>
        <name>Zn(2+)</name>
        <dbReference type="ChEBI" id="CHEBI:29105"/>
    </ligand>
</feature>
<dbReference type="PANTHER" id="PTHR24379">
    <property type="entry name" value="KRAB AND ZINC FINGER DOMAIN-CONTAINING"/>
    <property type="match status" value="1"/>
</dbReference>
<dbReference type="Proteomes" id="UP000653454">
    <property type="component" value="Unassembled WGS sequence"/>
</dbReference>
<name>A0A8S4E1S8_PLUXY</name>
<feature type="binding site" evidence="6">
    <location>
        <position position="66"/>
    </location>
    <ligand>
        <name>Zn(2+)</name>
        <dbReference type="ChEBI" id="CHEBI:29105"/>
    </ligand>
</feature>
<accession>A0A8S4E1S8</accession>
<evidence type="ECO:0000313" key="11">
    <source>
        <dbReference type="Proteomes" id="UP000653454"/>
    </source>
</evidence>
<dbReference type="PROSITE" id="PS51915">
    <property type="entry name" value="ZAD"/>
    <property type="match status" value="1"/>
</dbReference>
<evidence type="ECO:0000313" key="10">
    <source>
        <dbReference type="EMBL" id="CAG9107891.1"/>
    </source>
</evidence>
<evidence type="ECO:0000256" key="6">
    <source>
        <dbReference type="PROSITE-ProRule" id="PRU01263"/>
    </source>
</evidence>
<dbReference type="SMART" id="SM00355">
    <property type="entry name" value="ZnF_C2H2"/>
    <property type="match status" value="4"/>
</dbReference>
<dbReference type="GO" id="GO:0005634">
    <property type="term" value="C:nucleus"/>
    <property type="evidence" value="ECO:0007669"/>
    <property type="project" value="InterPro"/>
</dbReference>
<feature type="binding site" evidence="6">
    <location>
        <position position="14"/>
    </location>
    <ligand>
        <name>Zn(2+)</name>
        <dbReference type="ChEBI" id="CHEBI:29105"/>
    </ligand>
</feature>
<dbReference type="SMART" id="SM00868">
    <property type="entry name" value="zf-AD"/>
    <property type="match status" value="1"/>
</dbReference>
<dbReference type="SUPFAM" id="SSF57667">
    <property type="entry name" value="beta-beta-alpha zinc fingers"/>
    <property type="match status" value="3"/>
</dbReference>
<sequence>MESRRNSIPMIRACRFCLTQDETVSSLYDRIRAPKNTISLHLQIMACVGVEVFPSDRMLSYICDRCRFFMDLCYKYKQICRQADEAILQYIQNDEPLEPIPWPSKLTKLLVSPKRTKKGKAEVDTSQIVSNDEESEEEGNVYNIKIGEGDDEDPTCIKVVKSGNKLHVSKDDPKTKAREDSKMARQMRGQASDRPFPCQFCNKSFTKSHHFTRHMRSRHKSNSTSARSPFGLDHGYGCDQCDATFATQDELIYHSAKHATENLTCPLCHETFEVVEQVSAHIKTHVDGAEFMCDYCELVFTSKDKLDAHIQAKHDDESNEQEGTNEESIEEEDEFEDDNINVKEVGGEMIVEIKKHSEFVMSEDSKKTADMTNSEESESEATYTELATVEAVVTKPVQPVKVPAVVAKPAPKPAAVVAASPVQKAAAKPAEKKEDAPPTASILRKAEEIKRKVAQKAAEASSNSSSPKVARAEVTVQKVSTPGGASTGGNDKSLRLLEKELQELKRTNPSKDTSDSKTPAKSVEILRSKRPQLHTSTPKPRAVEEKKAVAAAKTPAVEKKQPARVVTKENKVPDNKVSEKEAKANNNAAKEEKAKEDKEKETAKAVKNGEAAAEESVRRSSRGAKVKDYAKMIRDKETSSDDTDDNDEEYKEIDKSTESRGRGRRPVGRPAAAKPASPPAASPAGTRKRGRPRKDVKVPPKVKKANEEEDEEATPAKIDKSQSRTPSKDEKQADEKMEVTDKEPADNKKEETPVKSVAAPAQSPNVMVSPKGTTLKKVAIKQLPPGVRPMPLPMNARSMGPGELCEMQIGKKVVKVQKIVMTKAEVEAMAKKGLVEMKDGTMVLKQGIKLPATDTAAFKTMVADPDKAKPSPAKEKAVPTRCDVDDEV</sequence>
<dbReference type="EMBL" id="CAJHNJ030000010">
    <property type="protein sequence ID" value="CAG9107891.1"/>
    <property type="molecule type" value="Genomic_DNA"/>
</dbReference>
<feature type="region of interest" description="Disordered" evidence="7">
    <location>
        <begin position="409"/>
        <end position="773"/>
    </location>
</feature>
<keyword evidence="2" id="KW-0677">Repeat</keyword>
<evidence type="ECO:0000259" key="8">
    <source>
        <dbReference type="PROSITE" id="PS50157"/>
    </source>
</evidence>
<dbReference type="PROSITE" id="PS00028">
    <property type="entry name" value="ZINC_FINGER_C2H2_1"/>
    <property type="match status" value="4"/>
</dbReference>
<evidence type="ECO:0000256" key="7">
    <source>
        <dbReference type="SAM" id="MobiDB-lite"/>
    </source>
</evidence>
<dbReference type="SUPFAM" id="SSF57716">
    <property type="entry name" value="Glucocorticoid receptor-like (DNA-binding domain)"/>
    <property type="match status" value="1"/>
</dbReference>
<feature type="compositionally biased region" description="Basic and acidic residues" evidence="7">
    <location>
        <begin position="717"/>
        <end position="753"/>
    </location>
</feature>
<feature type="compositionally biased region" description="Acidic residues" evidence="7">
    <location>
        <begin position="317"/>
        <end position="337"/>
    </location>
</feature>
<feature type="region of interest" description="Disordered" evidence="7">
    <location>
        <begin position="311"/>
        <end position="337"/>
    </location>
</feature>
<dbReference type="Pfam" id="PF07776">
    <property type="entry name" value="zf-AD"/>
    <property type="match status" value="1"/>
</dbReference>
<dbReference type="FunFam" id="3.30.160.60:FF:000110">
    <property type="entry name" value="Zinc finger protein-like"/>
    <property type="match status" value="1"/>
</dbReference>
<feature type="compositionally biased region" description="Basic and acidic residues" evidence="7">
    <location>
        <begin position="492"/>
        <end position="506"/>
    </location>
</feature>
<dbReference type="InterPro" id="IPR012934">
    <property type="entry name" value="Znf_AD"/>
</dbReference>